<dbReference type="Proteomes" id="UP000266089">
    <property type="component" value="Unassembled WGS sequence"/>
</dbReference>
<accession>A0A399E140</accession>
<organism evidence="2 3">
    <name type="scientific">Meiothermus taiwanensis</name>
    <dbReference type="NCBI Taxonomy" id="172827"/>
    <lineage>
        <taxon>Bacteria</taxon>
        <taxon>Thermotogati</taxon>
        <taxon>Deinococcota</taxon>
        <taxon>Deinococci</taxon>
        <taxon>Thermales</taxon>
        <taxon>Thermaceae</taxon>
        <taxon>Meiothermus</taxon>
    </lineage>
</organism>
<sequence>MSASKAVVSKRGVQTYLVALGLVAMGLALVALCAAAWLQGVEPRWSVILFGLLGVYMVLLGIDEGWLSGLEVTPTHLRIRSFGRWEEHPIPRVEAVDALRDILGGGMQLVLIGAEGQAIRVPLRRYANAGFLAQALLDALWLHNKDLILMPRLARRLGQPPFGVFAAKKSRY</sequence>
<name>A0A399E140_9DEIN</name>
<protein>
    <submittedName>
        <fullName evidence="2">Uncharacterized protein</fullName>
    </submittedName>
</protein>
<evidence type="ECO:0000313" key="3">
    <source>
        <dbReference type="Proteomes" id="UP000266089"/>
    </source>
</evidence>
<gene>
    <name evidence="2" type="ORF">Mcate_00928</name>
</gene>
<feature type="transmembrane region" description="Helical" evidence="1">
    <location>
        <begin position="44"/>
        <end position="62"/>
    </location>
</feature>
<comment type="caution">
    <text evidence="2">The sequence shown here is derived from an EMBL/GenBank/DDBJ whole genome shotgun (WGS) entry which is preliminary data.</text>
</comment>
<dbReference type="AlphaFoldDB" id="A0A399E140"/>
<reference evidence="2 3" key="1">
    <citation type="submission" date="2018-08" db="EMBL/GenBank/DDBJ databases">
        <title>Meiothermus cateniformans JCM 15151 genome sequencing project.</title>
        <authorList>
            <person name="Da Costa M.S."/>
            <person name="Albuquerque L."/>
            <person name="Raposo P."/>
            <person name="Froufe H.J.C."/>
            <person name="Barroso C.S."/>
            <person name="Egas C."/>
        </authorList>
    </citation>
    <scope>NUCLEOTIDE SEQUENCE [LARGE SCALE GENOMIC DNA]</scope>
    <source>
        <strain evidence="2 3">JCM 15151</strain>
    </source>
</reference>
<evidence type="ECO:0000256" key="1">
    <source>
        <dbReference type="SAM" id="Phobius"/>
    </source>
</evidence>
<proteinExistence type="predicted"/>
<keyword evidence="1" id="KW-0472">Membrane</keyword>
<keyword evidence="1" id="KW-0812">Transmembrane</keyword>
<feature type="transmembrane region" description="Helical" evidence="1">
    <location>
        <begin position="16"/>
        <end position="38"/>
    </location>
</feature>
<dbReference type="RefSeq" id="WP_027886758.1">
    <property type="nucleotide sequence ID" value="NZ_JBHSXZ010000007.1"/>
</dbReference>
<keyword evidence="1" id="KW-1133">Transmembrane helix</keyword>
<dbReference type="EMBL" id="QWKX01000016">
    <property type="protein sequence ID" value="RIH78337.1"/>
    <property type="molecule type" value="Genomic_DNA"/>
</dbReference>
<evidence type="ECO:0000313" key="2">
    <source>
        <dbReference type="EMBL" id="RIH78337.1"/>
    </source>
</evidence>
<dbReference type="OrthoDB" id="26101at2"/>